<feature type="region of interest" description="Disordered" evidence="1">
    <location>
        <begin position="20"/>
        <end position="44"/>
    </location>
</feature>
<protein>
    <submittedName>
        <fullName evidence="3">Uncharacterized protein</fullName>
    </submittedName>
</protein>
<name>A0A7I4YM17_HAECO</name>
<dbReference type="Proteomes" id="UP000025227">
    <property type="component" value="Unplaced"/>
</dbReference>
<accession>A0A7I4YM17</accession>
<proteinExistence type="predicted"/>
<keyword evidence="2" id="KW-1185">Reference proteome</keyword>
<dbReference type="AlphaFoldDB" id="A0A7I4YM17"/>
<reference evidence="3" key="1">
    <citation type="submission" date="2020-12" db="UniProtKB">
        <authorList>
            <consortium name="WormBaseParasite"/>
        </authorList>
    </citation>
    <scope>IDENTIFICATION</scope>
    <source>
        <strain evidence="3">MHco3</strain>
    </source>
</reference>
<organism evidence="2 3">
    <name type="scientific">Haemonchus contortus</name>
    <name type="common">Barber pole worm</name>
    <dbReference type="NCBI Taxonomy" id="6289"/>
    <lineage>
        <taxon>Eukaryota</taxon>
        <taxon>Metazoa</taxon>
        <taxon>Ecdysozoa</taxon>
        <taxon>Nematoda</taxon>
        <taxon>Chromadorea</taxon>
        <taxon>Rhabditida</taxon>
        <taxon>Rhabditina</taxon>
        <taxon>Rhabditomorpha</taxon>
        <taxon>Strongyloidea</taxon>
        <taxon>Trichostrongylidae</taxon>
        <taxon>Haemonchus</taxon>
    </lineage>
</organism>
<evidence type="ECO:0000313" key="3">
    <source>
        <dbReference type="WBParaSite" id="HCON_00107670-00001"/>
    </source>
</evidence>
<evidence type="ECO:0000256" key="1">
    <source>
        <dbReference type="SAM" id="MobiDB-lite"/>
    </source>
</evidence>
<sequence>MVPSLQLVALPQPQAVCMPMYQSPQSNEDSQEEDAVAGGEDPWRGYAASRRCSGQGGTRVSAATIRAPKREARGPSRVSVRNATMNKMIVARIPRD</sequence>
<evidence type="ECO:0000313" key="2">
    <source>
        <dbReference type="Proteomes" id="UP000025227"/>
    </source>
</evidence>
<dbReference type="WBParaSite" id="HCON_00107670-00001">
    <property type="protein sequence ID" value="HCON_00107670-00001"/>
    <property type="gene ID" value="HCON_00107670"/>
</dbReference>